<dbReference type="Proteomes" id="UP001152747">
    <property type="component" value="Unassembled WGS sequence"/>
</dbReference>
<dbReference type="InterPro" id="IPR025554">
    <property type="entry name" value="DUF4140"/>
</dbReference>
<reference evidence="4" key="1">
    <citation type="submission" date="2022-11" db="EMBL/GenBank/DDBJ databases">
        <authorList>
            <person name="Kikuchi T."/>
        </authorList>
    </citation>
    <scope>NUCLEOTIDE SEQUENCE</scope>
    <source>
        <strain evidence="4">PS1010</strain>
    </source>
</reference>
<gene>
    <name evidence="4" type="ORF">CAMP_LOCUS11769</name>
</gene>
<feature type="coiled-coil region" evidence="1">
    <location>
        <begin position="158"/>
        <end position="185"/>
    </location>
</feature>
<dbReference type="NCBIfam" id="TIGR02231">
    <property type="entry name" value="mucoidy inhibitor MuiA family protein"/>
    <property type="match status" value="1"/>
</dbReference>
<dbReference type="OrthoDB" id="10068793at2759"/>
<organism evidence="4 5">
    <name type="scientific">Caenorhabditis angaria</name>
    <dbReference type="NCBI Taxonomy" id="860376"/>
    <lineage>
        <taxon>Eukaryota</taxon>
        <taxon>Metazoa</taxon>
        <taxon>Ecdysozoa</taxon>
        <taxon>Nematoda</taxon>
        <taxon>Chromadorea</taxon>
        <taxon>Rhabditida</taxon>
        <taxon>Rhabditina</taxon>
        <taxon>Rhabditomorpha</taxon>
        <taxon>Rhabditoidea</taxon>
        <taxon>Rhabditidae</taxon>
        <taxon>Peloderinae</taxon>
        <taxon>Caenorhabditis</taxon>
    </lineage>
</organism>
<dbReference type="InterPro" id="IPR037291">
    <property type="entry name" value="DUF4139"/>
</dbReference>
<keyword evidence="1" id="KW-0175">Coiled coil</keyword>
<protein>
    <recommendedName>
        <fullName evidence="6">DUF4139 domain-containing protein</fullName>
    </recommendedName>
</protein>
<dbReference type="InterPro" id="IPR011935">
    <property type="entry name" value="CHP02231"/>
</dbReference>
<sequence length="540" mass="60000">MSFSATHQLQLDNLSIAQAIIYDSSSNCAQITRKTQIDLSAGLNEVKILNLPLELVEETLRISGTGNAILHDVTVKQQHGDDMFIPEKVTLLKNAYETRESERDRVADKKNLIEKQIGALDKLIEDAGKQTSSNSGFVFNNQTVESLGTLYAYYQKQGQDLREQVRQVDIELRNAEKALNNAREAYDNTGYHHRGSTQYATVVIESTENSQVDLDVIYQVHNVSWTPSYDVRVTTGDEPQLNITYYGNIRQYSGEIWNGIPLILSTAKPSRGAQSLPKLGTLEASIYVDEPVRQYNQVLACESYSAPMLGRSMARKTATVRKSNVSSEFLIERPATIDNRTDEYKVTVGVIDFTAKLSYTTVPSKNKTTFLVANTLNTSEYPLVAGTASIFLDGTFVTKTEIDDVVVNQKLALPLGVDPSLTVEYSPVKEFKQETGDVTKTIQQSTEKTAVLTNLKSEDVLVTVVDQLPRSTDSRIIVNLLTPNAVEAEQSTVPTEGAILTKDNILEYTVKLAAGAKQTVTIKYTTEYPSKEIITYNERF</sequence>
<dbReference type="Pfam" id="PF13600">
    <property type="entry name" value="DUF4140"/>
    <property type="match status" value="1"/>
</dbReference>
<evidence type="ECO:0008006" key="6">
    <source>
        <dbReference type="Google" id="ProtNLM"/>
    </source>
</evidence>
<evidence type="ECO:0000313" key="5">
    <source>
        <dbReference type="Proteomes" id="UP001152747"/>
    </source>
</evidence>
<proteinExistence type="predicted"/>
<feature type="domain" description="DUF4140" evidence="3">
    <location>
        <begin position="26"/>
        <end position="120"/>
    </location>
</feature>
<evidence type="ECO:0000256" key="1">
    <source>
        <dbReference type="SAM" id="Coils"/>
    </source>
</evidence>
<evidence type="ECO:0000259" key="3">
    <source>
        <dbReference type="Pfam" id="PF13600"/>
    </source>
</evidence>
<keyword evidence="5" id="KW-1185">Reference proteome</keyword>
<dbReference type="EMBL" id="CANHGI010000004">
    <property type="protein sequence ID" value="CAI5449132.1"/>
    <property type="molecule type" value="Genomic_DNA"/>
</dbReference>
<evidence type="ECO:0000259" key="2">
    <source>
        <dbReference type="Pfam" id="PF13598"/>
    </source>
</evidence>
<accession>A0A9P1IQ23</accession>
<dbReference type="AlphaFoldDB" id="A0A9P1IQ23"/>
<comment type="caution">
    <text evidence="4">The sequence shown here is derived from an EMBL/GenBank/DDBJ whole genome shotgun (WGS) entry which is preliminary data.</text>
</comment>
<dbReference type="PANTHER" id="PTHR31005:SF4">
    <property type="entry name" value="PROTEIN F37C4.5"/>
    <property type="match status" value="1"/>
</dbReference>
<evidence type="ECO:0000313" key="4">
    <source>
        <dbReference type="EMBL" id="CAI5449132.1"/>
    </source>
</evidence>
<dbReference type="Pfam" id="PF13598">
    <property type="entry name" value="DUF4139"/>
    <property type="match status" value="1"/>
</dbReference>
<dbReference type="PANTHER" id="PTHR31005">
    <property type="entry name" value="DUF4139 DOMAIN-CONTAINING PROTEIN"/>
    <property type="match status" value="1"/>
</dbReference>
<feature type="domain" description="DUF4139" evidence="2">
    <location>
        <begin position="214"/>
        <end position="529"/>
    </location>
</feature>
<name>A0A9P1IQ23_9PELO</name>